<gene>
    <name evidence="13" type="ORF">OTU49_006542</name>
</gene>
<evidence type="ECO:0000256" key="10">
    <source>
        <dbReference type="ARBA" id="ARBA00049233"/>
    </source>
</evidence>
<evidence type="ECO:0000256" key="4">
    <source>
        <dbReference type="ARBA" id="ARBA00038984"/>
    </source>
</evidence>
<dbReference type="InterPro" id="IPR050984">
    <property type="entry name" value="Gfo/Idh/MocA_domain"/>
</dbReference>
<dbReference type="Gene3D" id="3.30.360.10">
    <property type="entry name" value="Dihydrodipicolinate Reductase, domain 2"/>
    <property type="match status" value="1"/>
</dbReference>
<sequence>MATRWGIVSAGLISSDFVNALKLLPPGEHRLVAVAARSLERAKSFATKNGVEKAYGSYEDLAKDPDVEVVYIGTIHPYHLPVGSLMIQAGKHVLCEKPMCMSVKETKQLIKLAKEKKVFLMEAVWSRFFPVYHEMTKRIKAGEIGDVVQVLSSFGKSLEHVDRETKRELGAGTTLDLGIYTVQFATLVMGGEKPEKVLAGGHLSAHGIDESTSTTLVYSGRRLASLASTIRADLPSEAFVIGTKGTIKVNYPMWCPESFESPSGKYESLLPKSNHSFNFGNSQGLMYEAVEVRRCIKEGLLESPGMSHEESLTIAEIMEQIRRQVGVKYE</sequence>
<dbReference type="PANTHER" id="PTHR22604">
    <property type="entry name" value="OXIDOREDUCTASES"/>
    <property type="match status" value="1"/>
</dbReference>
<dbReference type="EC" id="1.3.1.20" evidence="3"/>
<proteinExistence type="inferred from homology"/>
<keyword evidence="14" id="KW-1185">Reference proteome</keyword>
<evidence type="ECO:0000256" key="1">
    <source>
        <dbReference type="ARBA" id="ARBA00010928"/>
    </source>
</evidence>
<evidence type="ECO:0000259" key="12">
    <source>
        <dbReference type="Pfam" id="PF22725"/>
    </source>
</evidence>
<keyword evidence="2" id="KW-0560">Oxidoreductase</keyword>
<evidence type="ECO:0000256" key="2">
    <source>
        <dbReference type="ARBA" id="ARBA00023002"/>
    </source>
</evidence>
<evidence type="ECO:0000256" key="6">
    <source>
        <dbReference type="ARBA" id="ARBA00042926"/>
    </source>
</evidence>
<evidence type="ECO:0000313" key="13">
    <source>
        <dbReference type="EMBL" id="KAK8733239.1"/>
    </source>
</evidence>
<dbReference type="Pfam" id="PF22725">
    <property type="entry name" value="GFO_IDH_MocA_C3"/>
    <property type="match status" value="1"/>
</dbReference>
<protein>
    <recommendedName>
        <fullName evidence="5">Trans-1,2-dihydrobenzene-1,2-diol dehydrogenase</fullName>
        <ecNumber evidence="4">1.1.1.179</ecNumber>
        <ecNumber evidence="3">1.3.1.20</ecNumber>
    </recommendedName>
    <alternativeName>
        <fullName evidence="8">D-xylose 1-dehydrogenase</fullName>
    </alternativeName>
    <alternativeName>
        <fullName evidence="7">D-xylose-NADP dehydrogenase</fullName>
    </alternativeName>
    <alternativeName>
        <fullName evidence="6">Dimeric dihydrodiol dehydrogenase</fullName>
    </alternativeName>
</protein>
<evidence type="ECO:0000256" key="8">
    <source>
        <dbReference type="ARBA" id="ARBA00043025"/>
    </source>
</evidence>
<organism evidence="13 14">
    <name type="scientific">Cherax quadricarinatus</name>
    <name type="common">Australian red claw crayfish</name>
    <dbReference type="NCBI Taxonomy" id="27406"/>
    <lineage>
        <taxon>Eukaryota</taxon>
        <taxon>Metazoa</taxon>
        <taxon>Ecdysozoa</taxon>
        <taxon>Arthropoda</taxon>
        <taxon>Crustacea</taxon>
        <taxon>Multicrustacea</taxon>
        <taxon>Malacostraca</taxon>
        <taxon>Eumalacostraca</taxon>
        <taxon>Eucarida</taxon>
        <taxon>Decapoda</taxon>
        <taxon>Pleocyemata</taxon>
        <taxon>Astacidea</taxon>
        <taxon>Parastacoidea</taxon>
        <taxon>Parastacidae</taxon>
        <taxon>Cherax</taxon>
    </lineage>
</organism>
<dbReference type="GO" id="GO:0047115">
    <property type="term" value="F:trans-1,2-dihydrobenzene-1,2-diol dehydrogenase activity"/>
    <property type="evidence" value="ECO:0007669"/>
    <property type="project" value="UniProtKB-EC"/>
</dbReference>
<comment type="caution">
    <text evidence="13">The sequence shown here is derived from an EMBL/GenBank/DDBJ whole genome shotgun (WGS) entry which is preliminary data.</text>
</comment>
<comment type="similarity">
    <text evidence="1">Belongs to the Gfo/Idh/MocA family.</text>
</comment>
<dbReference type="SUPFAM" id="SSF55347">
    <property type="entry name" value="Glyceraldehyde-3-phosphate dehydrogenase-like, C-terminal domain"/>
    <property type="match status" value="1"/>
</dbReference>
<dbReference type="SUPFAM" id="SSF51735">
    <property type="entry name" value="NAD(P)-binding Rossmann-fold domains"/>
    <property type="match status" value="1"/>
</dbReference>
<feature type="domain" description="Gfo/Idh/MocA-like oxidoreductase N-terminal" evidence="11">
    <location>
        <begin position="4"/>
        <end position="121"/>
    </location>
</feature>
<feature type="domain" description="GFO/IDH/MocA-like oxidoreductase" evidence="12">
    <location>
        <begin position="132"/>
        <end position="247"/>
    </location>
</feature>
<dbReference type="Pfam" id="PF01408">
    <property type="entry name" value="GFO_IDH_MocA"/>
    <property type="match status" value="1"/>
</dbReference>
<dbReference type="GO" id="GO:0000166">
    <property type="term" value="F:nucleotide binding"/>
    <property type="evidence" value="ECO:0007669"/>
    <property type="project" value="InterPro"/>
</dbReference>
<comment type="catalytic activity">
    <reaction evidence="10">
        <text>D-xylose + NADP(+) = D-xylono-1,5-lactone + NADPH + H(+)</text>
        <dbReference type="Rhea" id="RHEA:22000"/>
        <dbReference type="ChEBI" id="CHEBI:15378"/>
        <dbReference type="ChEBI" id="CHEBI:15867"/>
        <dbReference type="ChEBI" id="CHEBI:53455"/>
        <dbReference type="ChEBI" id="CHEBI:57783"/>
        <dbReference type="ChEBI" id="CHEBI:58349"/>
        <dbReference type="EC" id="1.1.1.179"/>
    </reaction>
</comment>
<name>A0AAW0WZ03_CHEQU</name>
<accession>A0AAW0WZ03</accession>
<evidence type="ECO:0000313" key="14">
    <source>
        <dbReference type="Proteomes" id="UP001445076"/>
    </source>
</evidence>
<dbReference type="GO" id="GO:0047837">
    <property type="term" value="F:D-xylose 1-dehydrogenase (NADP+) activity"/>
    <property type="evidence" value="ECO:0007669"/>
    <property type="project" value="UniProtKB-EC"/>
</dbReference>
<evidence type="ECO:0000256" key="5">
    <source>
        <dbReference type="ARBA" id="ARBA00040603"/>
    </source>
</evidence>
<dbReference type="InterPro" id="IPR055170">
    <property type="entry name" value="GFO_IDH_MocA-like_dom"/>
</dbReference>
<comment type="catalytic activity">
    <reaction evidence="9">
        <text>(1R,2R)-1,2-dihydrobenzene-1,2-diol + NADP(+) = catechol + NADPH + H(+)</text>
        <dbReference type="Rhea" id="RHEA:16729"/>
        <dbReference type="ChEBI" id="CHEBI:10702"/>
        <dbReference type="ChEBI" id="CHEBI:15378"/>
        <dbReference type="ChEBI" id="CHEBI:18135"/>
        <dbReference type="ChEBI" id="CHEBI:57783"/>
        <dbReference type="ChEBI" id="CHEBI:58349"/>
        <dbReference type="EC" id="1.3.1.20"/>
    </reaction>
</comment>
<dbReference type="InterPro" id="IPR036291">
    <property type="entry name" value="NAD(P)-bd_dom_sf"/>
</dbReference>
<reference evidence="13 14" key="1">
    <citation type="journal article" date="2024" name="BMC Genomics">
        <title>Genome assembly of redclaw crayfish (Cherax quadricarinatus) provides insights into its immune adaptation and hypoxia tolerance.</title>
        <authorList>
            <person name="Liu Z."/>
            <person name="Zheng J."/>
            <person name="Li H."/>
            <person name="Fang K."/>
            <person name="Wang S."/>
            <person name="He J."/>
            <person name="Zhou D."/>
            <person name="Weng S."/>
            <person name="Chi M."/>
            <person name="Gu Z."/>
            <person name="He J."/>
            <person name="Li F."/>
            <person name="Wang M."/>
        </authorList>
    </citation>
    <scope>NUCLEOTIDE SEQUENCE [LARGE SCALE GENOMIC DNA]</scope>
    <source>
        <strain evidence="13">ZL_2023a</strain>
    </source>
</reference>
<dbReference type="EC" id="1.1.1.179" evidence="4"/>
<evidence type="ECO:0000256" key="9">
    <source>
        <dbReference type="ARBA" id="ARBA00047423"/>
    </source>
</evidence>
<dbReference type="EMBL" id="JARKIK010000054">
    <property type="protein sequence ID" value="KAK8733239.1"/>
    <property type="molecule type" value="Genomic_DNA"/>
</dbReference>
<evidence type="ECO:0000256" key="3">
    <source>
        <dbReference type="ARBA" id="ARBA00038853"/>
    </source>
</evidence>
<dbReference type="InterPro" id="IPR000683">
    <property type="entry name" value="Gfo/Idh/MocA-like_OxRdtase_N"/>
</dbReference>
<dbReference type="Gene3D" id="3.40.50.720">
    <property type="entry name" value="NAD(P)-binding Rossmann-like Domain"/>
    <property type="match status" value="1"/>
</dbReference>
<dbReference type="AlphaFoldDB" id="A0AAW0WZ03"/>
<dbReference type="PANTHER" id="PTHR22604:SF105">
    <property type="entry name" value="TRANS-1,2-DIHYDROBENZENE-1,2-DIOL DEHYDROGENASE"/>
    <property type="match status" value="1"/>
</dbReference>
<evidence type="ECO:0000259" key="11">
    <source>
        <dbReference type="Pfam" id="PF01408"/>
    </source>
</evidence>
<evidence type="ECO:0000256" key="7">
    <source>
        <dbReference type="ARBA" id="ARBA00042988"/>
    </source>
</evidence>
<dbReference type="Proteomes" id="UP001445076">
    <property type="component" value="Unassembled WGS sequence"/>
</dbReference>